<dbReference type="Proteomes" id="UP000215335">
    <property type="component" value="Unassembled WGS sequence"/>
</dbReference>
<keyword evidence="2" id="KW-1185">Reference proteome</keyword>
<name>A0A232EE12_9HYME</name>
<evidence type="ECO:0000313" key="1">
    <source>
        <dbReference type="EMBL" id="OXU16599.1"/>
    </source>
</evidence>
<proteinExistence type="predicted"/>
<gene>
    <name evidence="1" type="ORF">TSAR_010289</name>
</gene>
<dbReference type="AlphaFoldDB" id="A0A232EE12"/>
<feature type="non-terminal residue" evidence="1">
    <location>
        <position position="261"/>
    </location>
</feature>
<dbReference type="EMBL" id="NNAY01005655">
    <property type="protein sequence ID" value="OXU16599.1"/>
    <property type="molecule type" value="Genomic_DNA"/>
</dbReference>
<evidence type="ECO:0000313" key="2">
    <source>
        <dbReference type="Proteomes" id="UP000215335"/>
    </source>
</evidence>
<reference evidence="1 2" key="1">
    <citation type="journal article" date="2017" name="Curr. Biol.">
        <title>The Evolution of Venom by Co-option of Single-Copy Genes.</title>
        <authorList>
            <person name="Martinson E.O."/>
            <person name="Mrinalini"/>
            <person name="Kelkar Y.D."/>
            <person name="Chang C.H."/>
            <person name="Werren J.H."/>
        </authorList>
    </citation>
    <scope>NUCLEOTIDE SEQUENCE [LARGE SCALE GENOMIC DNA]</scope>
    <source>
        <strain evidence="1 2">Alberta</strain>
        <tissue evidence="1">Whole body</tissue>
    </source>
</reference>
<organism evidence="1 2">
    <name type="scientific">Trichomalopsis sarcophagae</name>
    <dbReference type="NCBI Taxonomy" id="543379"/>
    <lineage>
        <taxon>Eukaryota</taxon>
        <taxon>Metazoa</taxon>
        <taxon>Ecdysozoa</taxon>
        <taxon>Arthropoda</taxon>
        <taxon>Hexapoda</taxon>
        <taxon>Insecta</taxon>
        <taxon>Pterygota</taxon>
        <taxon>Neoptera</taxon>
        <taxon>Endopterygota</taxon>
        <taxon>Hymenoptera</taxon>
        <taxon>Apocrita</taxon>
        <taxon>Proctotrupomorpha</taxon>
        <taxon>Chalcidoidea</taxon>
        <taxon>Pteromalidae</taxon>
        <taxon>Pteromalinae</taxon>
        <taxon>Trichomalopsis</taxon>
    </lineage>
</organism>
<accession>A0A232EE12</accession>
<sequence>MKRYHCIINFRLFSMCTVDLLQNNGKTLKQAKTNEDDICDEQIKQTDCFKQTKTIDREAVSDLNENETTKQVDMDQDILEFSNMSIETTGSEKSLNTSMGEHLLECKIQNDDKNKPKQNKGAIKKSFCRTRSAEIRSNEDLRSKIVEKNLEIEQYSTVRLNEENVEPKEGNAIKSKARERGRPRGAVTTAIGLPIQKYKCMNFKNLSLKQKLYKLLTHLSLDENLKSLIIQQDCELVYDMIKGCLKTLPNSFVSDINLDDF</sequence>
<comment type="caution">
    <text evidence="1">The sequence shown here is derived from an EMBL/GenBank/DDBJ whole genome shotgun (WGS) entry which is preliminary data.</text>
</comment>
<protein>
    <submittedName>
        <fullName evidence="1">Uncharacterized protein</fullName>
    </submittedName>
</protein>